<dbReference type="InterPro" id="IPR026444">
    <property type="entry name" value="Secre_tail"/>
</dbReference>
<evidence type="ECO:0000259" key="1">
    <source>
        <dbReference type="Pfam" id="PF18962"/>
    </source>
</evidence>
<proteinExistence type="predicted"/>
<evidence type="ECO:0000313" key="3">
    <source>
        <dbReference type="Proteomes" id="UP000309788"/>
    </source>
</evidence>
<comment type="caution">
    <text evidence="2">The sequence shown here is derived from an EMBL/GenBank/DDBJ whole genome shotgun (WGS) entry which is preliminary data.</text>
</comment>
<dbReference type="OrthoDB" id="863479at2"/>
<name>A0A5R9K6Q1_9BACT</name>
<reference evidence="2 3" key="1">
    <citation type="submission" date="2019-05" db="EMBL/GenBank/DDBJ databases">
        <authorList>
            <person name="Qu J.-H."/>
        </authorList>
    </citation>
    <scope>NUCLEOTIDE SEQUENCE [LARGE SCALE GENOMIC DNA]</scope>
    <source>
        <strain evidence="2 3">Z12</strain>
    </source>
</reference>
<evidence type="ECO:0000313" key="2">
    <source>
        <dbReference type="EMBL" id="TLU89461.1"/>
    </source>
</evidence>
<gene>
    <name evidence="2" type="ORF">FEM55_22235</name>
</gene>
<accession>A0A5R9K6Q1</accession>
<dbReference type="AlphaFoldDB" id="A0A5R9K6Q1"/>
<dbReference type="Pfam" id="PF18962">
    <property type="entry name" value="Por_Secre_tail"/>
    <property type="match status" value="1"/>
</dbReference>
<keyword evidence="3" id="KW-1185">Reference proteome</keyword>
<sequence>MHSTRLFSAGIIIFAALFLPAYGQQASRGNLYIFGGSQMTLTGFHTFKNSKKGMFPGVIITDRQAPISILNFAENTSHAGAGENTHVDGYVRKYGHTPFIFPVGDNGFYGPFAASGNGTTGAYYHADPSIAVTSNITGGNYPALPAGAPFPVEAKADSLHAVSTVEYWDIDGTSTTPVTLTWDPGSNLAALTGSKLNLLTIAGWNGERWVAIPSAVDFTSVLGIASNLSKGSITSIMAIVPNQYKAYTFAARTENYPGSVIRFSAEPKDNTAVLKLDDREKASTDLIEIERSVKGTDWEKIGRFEAPDLNSAENGYSFIDDKTVNGENLYRLRTVNRNGTFTYSPVKSVIIEKGLDEISVFPNPASDRLKVSLKNKARWSQIESFKVSNVKGQDLTNLVKVQDEELNLDGLVNGTYIISVTEQSGKVSHTQFVVAR</sequence>
<dbReference type="Proteomes" id="UP000309788">
    <property type="component" value="Unassembled WGS sequence"/>
</dbReference>
<feature type="domain" description="Secretion system C-terminal sorting" evidence="1">
    <location>
        <begin position="360"/>
        <end position="433"/>
    </location>
</feature>
<protein>
    <submittedName>
        <fullName evidence="2">T9SS type A sorting domain-containing protein</fullName>
    </submittedName>
</protein>
<dbReference type="RefSeq" id="WP_138283521.1">
    <property type="nucleotide sequence ID" value="NZ_BMGE01000004.1"/>
</dbReference>
<dbReference type="NCBIfam" id="TIGR04183">
    <property type="entry name" value="Por_Secre_tail"/>
    <property type="match status" value="1"/>
</dbReference>
<dbReference type="EMBL" id="VCEI01000030">
    <property type="protein sequence ID" value="TLU89461.1"/>
    <property type="molecule type" value="Genomic_DNA"/>
</dbReference>
<organism evidence="2 3">
    <name type="scientific">Dyadobacter sediminis</name>
    <dbReference type="NCBI Taxonomy" id="1493691"/>
    <lineage>
        <taxon>Bacteria</taxon>
        <taxon>Pseudomonadati</taxon>
        <taxon>Bacteroidota</taxon>
        <taxon>Cytophagia</taxon>
        <taxon>Cytophagales</taxon>
        <taxon>Spirosomataceae</taxon>
        <taxon>Dyadobacter</taxon>
    </lineage>
</organism>